<dbReference type="GO" id="GO:0003677">
    <property type="term" value="F:DNA binding"/>
    <property type="evidence" value="ECO:0007669"/>
    <property type="project" value="UniProtKB-UniRule"/>
</dbReference>
<keyword evidence="4 6" id="KW-0548">Nucleotidyltransferase</keyword>
<reference evidence="8 9" key="1">
    <citation type="submission" date="2019-01" db="EMBL/GenBank/DDBJ databases">
        <authorList>
            <person name="Chen W.-M."/>
        </authorList>
    </citation>
    <scope>NUCLEOTIDE SEQUENCE [LARGE SCALE GENOMIC DNA]</scope>
    <source>
        <strain evidence="8 9">KYPC3</strain>
    </source>
</reference>
<dbReference type="PROSITE" id="PS52018">
    <property type="entry name" value="DART"/>
    <property type="match status" value="1"/>
</dbReference>
<keyword evidence="2 6" id="KW-0328">Glycosyltransferase</keyword>
<evidence type="ECO:0000256" key="6">
    <source>
        <dbReference type="PROSITE-ProRule" id="PRU01362"/>
    </source>
</evidence>
<dbReference type="EMBL" id="SACS01000017">
    <property type="protein sequence ID" value="RVU34572.1"/>
    <property type="molecule type" value="Genomic_DNA"/>
</dbReference>
<dbReference type="AlphaFoldDB" id="A0A437QJA1"/>
<dbReference type="Pfam" id="PF14487">
    <property type="entry name" value="DarT"/>
    <property type="match status" value="1"/>
</dbReference>
<evidence type="ECO:0000256" key="3">
    <source>
        <dbReference type="ARBA" id="ARBA00022679"/>
    </source>
</evidence>
<dbReference type="InterPro" id="IPR029494">
    <property type="entry name" value="DarT"/>
</dbReference>
<evidence type="ECO:0000259" key="7">
    <source>
        <dbReference type="PROSITE" id="PS52018"/>
    </source>
</evidence>
<comment type="similarity">
    <text evidence="6">Belongs to the DarT ADP-ribosyltransferase family.</text>
</comment>
<organism evidence="8 9">
    <name type="scientific">Rheinheimera riviphila</name>
    <dbReference type="NCBI Taxonomy" id="1834037"/>
    <lineage>
        <taxon>Bacteria</taxon>
        <taxon>Pseudomonadati</taxon>
        <taxon>Pseudomonadota</taxon>
        <taxon>Gammaproteobacteria</taxon>
        <taxon>Chromatiales</taxon>
        <taxon>Chromatiaceae</taxon>
        <taxon>Rheinheimera</taxon>
    </lineage>
</organism>
<evidence type="ECO:0000256" key="1">
    <source>
        <dbReference type="ARBA" id="ARBA00022649"/>
    </source>
</evidence>
<keyword evidence="1 6" id="KW-1277">Toxin-antitoxin system</keyword>
<gene>
    <name evidence="8" type="ORF">EOE67_14665</name>
</gene>
<comment type="caution">
    <text evidence="8">The sequence shown here is derived from an EMBL/GenBank/DDBJ whole genome shotgun (WGS) entry which is preliminary data.</text>
</comment>
<feature type="binding site" evidence="6">
    <location>
        <begin position="12"/>
        <end position="14"/>
    </location>
    <ligand>
        <name>NAD(+)</name>
        <dbReference type="ChEBI" id="CHEBI:57540"/>
    </ligand>
</feature>
<name>A0A437QJA1_9GAMM</name>
<dbReference type="GO" id="GO:0016757">
    <property type="term" value="F:glycosyltransferase activity"/>
    <property type="evidence" value="ECO:0007669"/>
    <property type="project" value="UniProtKB-UniRule"/>
</dbReference>
<proteinExistence type="inferred from homology"/>
<feature type="binding site" evidence="6">
    <location>
        <position position="48"/>
    </location>
    <ligand>
        <name>NAD(+)</name>
        <dbReference type="ChEBI" id="CHEBI:57540"/>
    </ligand>
</feature>
<comment type="catalytic activity">
    <reaction evidence="6">
        <text>a thymidine in DNA + NAD(+) = an N-(ADP-alpha-D-ribosyl)-thymidine in DNA + nicotinamide + H(+)</text>
        <dbReference type="Rhea" id="RHEA:71651"/>
        <dbReference type="Rhea" id="RHEA-COMP:13556"/>
        <dbReference type="Rhea" id="RHEA-COMP:18051"/>
        <dbReference type="ChEBI" id="CHEBI:15378"/>
        <dbReference type="ChEBI" id="CHEBI:17154"/>
        <dbReference type="ChEBI" id="CHEBI:57540"/>
        <dbReference type="ChEBI" id="CHEBI:137386"/>
        <dbReference type="ChEBI" id="CHEBI:191199"/>
    </reaction>
</comment>
<accession>A0A437QJA1</accession>
<dbReference type="OrthoDB" id="9813972at2"/>
<keyword evidence="3 6" id="KW-0808">Transferase</keyword>
<dbReference type="GO" id="GO:0016779">
    <property type="term" value="F:nucleotidyltransferase activity"/>
    <property type="evidence" value="ECO:0007669"/>
    <property type="project" value="UniProtKB-UniRule"/>
</dbReference>
<evidence type="ECO:0000313" key="9">
    <source>
        <dbReference type="Proteomes" id="UP000283077"/>
    </source>
</evidence>
<evidence type="ECO:0000313" key="8">
    <source>
        <dbReference type="EMBL" id="RVU34572.1"/>
    </source>
</evidence>
<sequence>MVDIRTQKQLYHLTDIENLGSILRQGILPRRYLNGFVDVADPAIVASRCGLQLENYVPFHFFAKNPFDGKVQNNHPQKNFVLLAVSRALAAAQNWKVIPTHPLATGQIQLLNYEDGMQAIDWELMNRRDYRHEPCRLTCMAECLSPYAVAPGSIFSINVRDSDSKQQVEQLKTAHGILCHVNITPHMFVGA</sequence>
<evidence type="ECO:0000256" key="2">
    <source>
        <dbReference type="ARBA" id="ARBA00022676"/>
    </source>
</evidence>
<keyword evidence="9" id="KW-1185">Reference proteome</keyword>
<dbReference type="Proteomes" id="UP000283077">
    <property type="component" value="Unassembled WGS sequence"/>
</dbReference>
<evidence type="ECO:0000256" key="5">
    <source>
        <dbReference type="ARBA" id="ARBA00023125"/>
    </source>
</evidence>
<comment type="caution">
    <text evidence="6">Lacks conserved residue(s) required for the propagation of feature annotation.</text>
</comment>
<evidence type="ECO:0000256" key="4">
    <source>
        <dbReference type="ARBA" id="ARBA00022695"/>
    </source>
</evidence>
<protein>
    <submittedName>
        <fullName evidence="8">DUF4433 domain-containing protein</fullName>
    </submittedName>
</protein>
<keyword evidence="5 6" id="KW-0238">DNA-binding</keyword>
<feature type="active site" description="Proton acceptor" evidence="6">
    <location>
        <position position="48"/>
    </location>
</feature>
<feature type="domain" description="DarT" evidence="7">
    <location>
        <begin position="8"/>
        <end position="189"/>
    </location>
</feature>
<feature type="active site" evidence="6">
    <location>
        <position position="142"/>
    </location>
</feature>